<dbReference type="Proteomes" id="UP000494040">
    <property type="component" value="Unassembled WGS sequence"/>
</dbReference>
<dbReference type="KEGG" id="clec:106661232"/>
<dbReference type="OrthoDB" id="6604411at2759"/>
<feature type="compositionally biased region" description="Basic and acidic residues" evidence="2">
    <location>
        <begin position="68"/>
        <end position="83"/>
    </location>
</feature>
<evidence type="ECO:0000256" key="1">
    <source>
        <dbReference type="SAM" id="Coils"/>
    </source>
</evidence>
<name>A0A8I6RA21_CIMLE</name>
<feature type="compositionally biased region" description="Polar residues" evidence="2">
    <location>
        <begin position="167"/>
        <end position="178"/>
    </location>
</feature>
<protein>
    <submittedName>
        <fullName evidence="3">Uncharacterized protein</fullName>
    </submittedName>
</protein>
<feature type="compositionally biased region" description="Basic and acidic residues" evidence="2">
    <location>
        <begin position="112"/>
        <end position="143"/>
    </location>
</feature>
<dbReference type="EnsemblMetazoa" id="XM_014384499.2">
    <property type="protein sequence ID" value="XP_014239985.1"/>
    <property type="gene ID" value="LOC106661232"/>
</dbReference>
<organism evidence="3 4">
    <name type="scientific">Cimex lectularius</name>
    <name type="common">Bed bug</name>
    <name type="synonym">Acanthia lectularia</name>
    <dbReference type="NCBI Taxonomy" id="79782"/>
    <lineage>
        <taxon>Eukaryota</taxon>
        <taxon>Metazoa</taxon>
        <taxon>Ecdysozoa</taxon>
        <taxon>Arthropoda</taxon>
        <taxon>Hexapoda</taxon>
        <taxon>Insecta</taxon>
        <taxon>Pterygota</taxon>
        <taxon>Neoptera</taxon>
        <taxon>Paraneoptera</taxon>
        <taxon>Hemiptera</taxon>
        <taxon>Heteroptera</taxon>
        <taxon>Panheteroptera</taxon>
        <taxon>Cimicomorpha</taxon>
        <taxon>Cimicidae</taxon>
        <taxon>Cimex</taxon>
    </lineage>
</organism>
<proteinExistence type="predicted"/>
<reference evidence="3" key="1">
    <citation type="submission" date="2022-01" db="UniProtKB">
        <authorList>
            <consortium name="EnsemblMetazoa"/>
        </authorList>
    </citation>
    <scope>IDENTIFICATION</scope>
</reference>
<keyword evidence="4" id="KW-1185">Reference proteome</keyword>
<evidence type="ECO:0000256" key="2">
    <source>
        <dbReference type="SAM" id="MobiDB-lite"/>
    </source>
</evidence>
<dbReference type="AlphaFoldDB" id="A0A8I6RA21"/>
<feature type="compositionally biased region" description="Low complexity" evidence="2">
    <location>
        <begin position="551"/>
        <end position="567"/>
    </location>
</feature>
<feature type="region of interest" description="Disordered" evidence="2">
    <location>
        <begin position="547"/>
        <end position="567"/>
    </location>
</feature>
<feature type="coiled-coil region" evidence="1">
    <location>
        <begin position="208"/>
        <end position="395"/>
    </location>
</feature>
<accession>A0A8I6RA21</accession>
<dbReference type="RefSeq" id="XP_014239985.1">
    <property type="nucleotide sequence ID" value="XM_014384499.2"/>
</dbReference>
<keyword evidence="1" id="KW-0175">Coiled coil</keyword>
<sequence>MSEDLPEEISRLDRELDDFEAKMGKEKVHNCEFPVHRCYCAGEDEEVCKTLVRRAQPVKDPTPRRKQKSPERPRTQRPIRKDSASVLKTDISPRKKPKEVYDVENARVTVEVNREKSHSPPIRLDKRNTQKDDVRDDCSEGRDKSKKKRWAEILKEQNAIGKRRLSNKGTQADENTNRDVIQQHNCPFTVEATSILNELKKKSSINEKHELQFLLSDLEKIVKKLEKRIPTKSKVDTHQRREEDFNKHIEKSYHNLEASCKQLEESCMRLKGERDTLKEELLKKNTELQKALLREIEFKNKLNEANNSAEAMSQKIEKYSDSMRELTNKFSQLQEETKELGKLQRQVFEMSSELKTASQERESLRTELELIKLERDKMKVLLNLKDQELAQLKNDVLLVGDNVTGQAKVDFPQNELTDVNTTGGSKASRFFCSSPNTTSSEDSPLTKSWQKLSCIAPSGGGDNRTVMPVRKEIKTKKKTREKKPEELSHVVTQVFSLHQTSPERLSSLKNELKELFAEMKHQAELAVDQEDMTSTSEIFKLTHGSSWTQLSDTSHSHSISADSSDVS</sequence>
<evidence type="ECO:0000313" key="3">
    <source>
        <dbReference type="EnsemblMetazoa" id="XP_014239985.1"/>
    </source>
</evidence>
<dbReference type="GeneID" id="106661232"/>
<feature type="region of interest" description="Disordered" evidence="2">
    <location>
        <begin position="52"/>
        <end position="178"/>
    </location>
</feature>
<evidence type="ECO:0000313" key="4">
    <source>
        <dbReference type="Proteomes" id="UP000494040"/>
    </source>
</evidence>